<dbReference type="Gene3D" id="3.50.50.60">
    <property type="entry name" value="FAD/NAD(P)-binding domain"/>
    <property type="match status" value="1"/>
</dbReference>
<keyword evidence="5" id="KW-0472">Membrane</keyword>
<keyword evidence="4" id="KW-0560">Oxidoreductase</keyword>
<evidence type="ECO:0000256" key="3">
    <source>
        <dbReference type="ARBA" id="ARBA00022827"/>
    </source>
</evidence>
<keyword evidence="5" id="KW-1133">Transmembrane helix</keyword>
<dbReference type="InterPro" id="IPR036188">
    <property type="entry name" value="FAD/NAD-bd_sf"/>
</dbReference>
<keyword evidence="5" id="KW-0812">Transmembrane</keyword>
<feature type="domain" description="FAD-binding" evidence="6">
    <location>
        <begin position="10"/>
        <end position="370"/>
    </location>
</feature>
<dbReference type="SUPFAM" id="SSF51905">
    <property type="entry name" value="FAD/NAD(P)-binding domain"/>
    <property type="match status" value="1"/>
</dbReference>
<reference evidence="7 8" key="1">
    <citation type="submission" date="2016-12" db="EMBL/GenBank/DDBJ databases">
        <title>The genomes of Aspergillus section Nigri reveals drivers in fungal speciation.</title>
        <authorList>
            <consortium name="DOE Joint Genome Institute"/>
            <person name="Vesth T.C."/>
            <person name="Nybo J."/>
            <person name="Theobald S."/>
            <person name="Brandl J."/>
            <person name="Frisvad J.C."/>
            <person name="Nielsen K.F."/>
            <person name="Lyhne E.K."/>
            <person name="Kogle M.E."/>
            <person name="Kuo A."/>
            <person name="Riley R."/>
            <person name="Clum A."/>
            <person name="Nolan M."/>
            <person name="Lipzen A."/>
            <person name="Salamov A."/>
            <person name="Henrissat B."/>
            <person name="Wiebenga A."/>
            <person name="De Vries R.P."/>
            <person name="Grigoriev I.V."/>
            <person name="Mortensen U.H."/>
            <person name="Andersen M.R."/>
            <person name="Baker S.E."/>
        </authorList>
    </citation>
    <scope>NUCLEOTIDE SEQUENCE [LARGE SCALE GENOMIC DNA]</scope>
    <source>
        <strain evidence="7 8">CBS 117.55</strain>
    </source>
</reference>
<protein>
    <submittedName>
        <fullName evidence="7">Monooxygenase</fullName>
    </submittedName>
</protein>
<evidence type="ECO:0000259" key="6">
    <source>
        <dbReference type="Pfam" id="PF01494"/>
    </source>
</evidence>
<dbReference type="GO" id="GO:0071949">
    <property type="term" value="F:FAD binding"/>
    <property type="evidence" value="ECO:0007669"/>
    <property type="project" value="InterPro"/>
</dbReference>
<keyword evidence="7" id="KW-0503">Monooxygenase</keyword>
<dbReference type="VEuPathDB" id="FungiDB:BO70DRAFT_388120"/>
<dbReference type="InterPro" id="IPR002938">
    <property type="entry name" value="FAD-bd"/>
</dbReference>
<evidence type="ECO:0000256" key="2">
    <source>
        <dbReference type="ARBA" id="ARBA00022630"/>
    </source>
</evidence>
<feature type="transmembrane region" description="Helical" evidence="5">
    <location>
        <begin position="447"/>
        <end position="465"/>
    </location>
</feature>
<dbReference type="PANTHER" id="PTHR47356:SF2">
    <property type="entry name" value="FAD-BINDING DOMAIN-CONTAINING PROTEIN-RELATED"/>
    <property type="match status" value="1"/>
</dbReference>
<evidence type="ECO:0000313" key="7">
    <source>
        <dbReference type="EMBL" id="PWY78296.1"/>
    </source>
</evidence>
<comment type="caution">
    <text evidence="7">The sequence shown here is derived from an EMBL/GenBank/DDBJ whole genome shotgun (WGS) entry which is preliminary data.</text>
</comment>
<sequence>MTNPPQPPFKVIIVGGSIAGLTLAHCLQRAHIEHIILEKGNEIAPQLGASIGLMPNGGRVLEQLDLLADIERVVEPLHQANVIFPDGFEFINFYPKVVGDRFGFPIAFLDRQKFLEILYEKHRSKQNILTGKKVTEVRRLKNGTAVVAADGSVYEGDLVVGADGVHSRIRSEMWRMAEEGQPGFVSRSERTCMTVEYTCAFGISSRIPGLEINEQVNGVFDHLSVLTIHGRHGRVFWFVIQKLDRKYVYPDVPRFSEKDAEHVFSQLKDMKFWKDVTVGDLWKNREVFSMTALEEGLFKTWHHDRMVLAGDSVHKMTPNFGQGANCAIEDVATLSSLLHDLINVRGIHKPSNTQVDSLLQQYQQIRYTRMDSMCRTAASVARMQARDGWFNTVFARYWAPYAGNVPADIASKVIADAEAIAFLPLPERSGSGWEIYGRKRKGAHTRWAVILTVVLLLGWLSRLFVKDGWYTWYTML</sequence>
<accession>A0A317VV86</accession>
<keyword evidence="2" id="KW-0285">Flavoprotein</keyword>
<name>A0A317VV86_9EURO</name>
<dbReference type="EMBL" id="MSFL01000017">
    <property type="protein sequence ID" value="PWY78296.1"/>
    <property type="molecule type" value="Genomic_DNA"/>
</dbReference>
<dbReference type="GO" id="GO:0004497">
    <property type="term" value="F:monooxygenase activity"/>
    <property type="evidence" value="ECO:0007669"/>
    <property type="project" value="UniProtKB-KW"/>
</dbReference>
<evidence type="ECO:0000256" key="4">
    <source>
        <dbReference type="ARBA" id="ARBA00023002"/>
    </source>
</evidence>
<dbReference type="OrthoDB" id="10029326at2759"/>
<dbReference type="AlphaFoldDB" id="A0A317VV86"/>
<organism evidence="7 8">
    <name type="scientific">Aspergillus heteromorphus CBS 117.55</name>
    <dbReference type="NCBI Taxonomy" id="1448321"/>
    <lineage>
        <taxon>Eukaryota</taxon>
        <taxon>Fungi</taxon>
        <taxon>Dikarya</taxon>
        <taxon>Ascomycota</taxon>
        <taxon>Pezizomycotina</taxon>
        <taxon>Eurotiomycetes</taxon>
        <taxon>Eurotiomycetidae</taxon>
        <taxon>Eurotiales</taxon>
        <taxon>Aspergillaceae</taxon>
        <taxon>Aspergillus</taxon>
        <taxon>Aspergillus subgen. Circumdati</taxon>
    </lineage>
</organism>
<dbReference type="GeneID" id="37068199"/>
<keyword evidence="8" id="KW-1185">Reference proteome</keyword>
<evidence type="ECO:0000256" key="5">
    <source>
        <dbReference type="SAM" id="Phobius"/>
    </source>
</evidence>
<dbReference type="RefSeq" id="XP_025398237.1">
    <property type="nucleotide sequence ID" value="XM_025545962.1"/>
</dbReference>
<dbReference type="Proteomes" id="UP000247233">
    <property type="component" value="Unassembled WGS sequence"/>
</dbReference>
<dbReference type="PANTHER" id="PTHR47356">
    <property type="entry name" value="FAD-DEPENDENT MONOOXYGENASE ASQG-RELATED"/>
    <property type="match status" value="1"/>
</dbReference>
<gene>
    <name evidence="7" type="ORF">BO70DRAFT_388120</name>
</gene>
<dbReference type="Pfam" id="PF01494">
    <property type="entry name" value="FAD_binding_3"/>
    <property type="match status" value="1"/>
</dbReference>
<evidence type="ECO:0000313" key="8">
    <source>
        <dbReference type="Proteomes" id="UP000247233"/>
    </source>
</evidence>
<proteinExistence type="inferred from homology"/>
<dbReference type="PRINTS" id="PR00420">
    <property type="entry name" value="RNGMNOXGNASE"/>
</dbReference>
<evidence type="ECO:0000256" key="1">
    <source>
        <dbReference type="ARBA" id="ARBA00007992"/>
    </source>
</evidence>
<comment type="similarity">
    <text evidence="1">Belongs to the paxM FAD-dependent monooxygenase family.</text>
</comment>
<dbReference type="InterPro" id="IPR050562">
    <property type="entry name" value="FAD_mOase_fung"/>
</dbReference>
<keyword evidence="3" id="KW-0274">FAD</keyword>
<dbReference type="STRING" id="1448321.A0A317VV86"/>